<dbReference type="EMBL" id="CABVIH010000033">
    <property type="protein sequence ID" value="VVP50473.1"/>
    <property type="molecule type" value="Genomic_DNA"/>
</dbReference>
<sequence>MLSFIIRGRKPGASRSRQAPGARMLKKVRLACVIASLLLIFGCQSYSTPRIQSVAVQCQPLPVPAVWFMEERVPDLTQFMLNELSETRTAVTKD</sequence>
<reference evidence="1 2" key="1">
    <citation type="submission" date="2019-09" db="EMBL/GenBank/DDBJ databases">
        <authorList>
            <person name="Chandra G."/>
            <person name="Truman W A."/>
        </authorList>
    </citation>
    <scope>NUCLEOTIDE SEQUENCE [LARGE SCALE GENOMIC DNA]</scope>
    <source>
        <strain evidence="1">PS880</strain>
    </source>
</reference>
<organism evidence="1 2">
    <name type="scientific">Pseudomonas fluorescens</name>
    <dbReference type="NCBI Taxonomy" id="294"/>
    <lineage>
        <taxon>Bacteria</taxon>
        <taxon>Pseudomonadati</taxon>
        <taxon>Pseudomonadota</taxon>
        <taxon>Gammaproteobacteria</taxon>
        <taxon>Pseudomonadales</taxon>
        <taxon>Pseudomonadaceae</taxon>
        <taxon>Pseudomonas</taxon>
    </lineage>
</organism>
<evidence type="ECO:0000313" key="1">
    <source>
        <dbReference type="EMBL" id="VVP50473.1"/>
    </source>
</evidence>
<gene>
    <name evidence="1" type="ORF">PS880_05333</name>
</gene>
<accession>A0A5E7PU54</accession>
<name>A0A5E7PU54_PSEFL</name>
<dbReference type="Proteomes" id="UP000375525">
    <property type="component" value="Unassembled WGS sequence"/>
</dbReference>
<dbReference type="AlphaFoldDB" id="A0A5E7PU54"/>
<protein>
    <submittedName>
        <fullName evidence="1">Uncharacterized protein</fullName>
    </submittedName>
</protein>
<evidence type="ECO:0000313" key="2">
    <source>
        <dbReference type="Proteomes" id="UP000375525"/>
    </source>
</evidence>
<proteinExistence type="predicted"/>